<dbReference type="InterPro" id="IPR024368">
    <property type="entry name" value="Ecl1/2/3"/>
</dbReference>
<evidence type="ECO:0000256" key="1">
    <source>
        <dbReference type="SAM" id="MobiDB-lite"/>
    </source>
</evidence>
<accession>A0A1X2IZ34</accession>
<sequence>MDLNICLYCEKYITENDKTSFCSNTCRNQESKQETAGGSLQALLRDSHFHTLPQTKTPPSPPNFELVYHRRPSFSYSPISRRRPSSSLSSSSFNSFSSSSTLSLDNLNYFPSSMIDDDLFYPVYTTP</sequence>
<proteinExistence type="predicted"/>
<dbReference type="EMBL" id="MCGE01000002">
    <property type="protein sequence ID" value="ORZ24555.1"/>
    <property type="molecule type" value="Genomic_DNA"/>
</dbReference>
<feature type="region of interest" description="Disordered" evidence="1">
    <location>
        <begin position="75"/>
        <end position="101"/>
    </location>
</feature>
<gene>
    <name evidence="2" type="ORF">BCR42DRAFT_403175</name>
</gene>
<dbReference type="OrthoDB" id="2272123at2759"/>
<dbReference type="AlphaFoldDB" id="A0A1X2IZ34"/>
<comment type="caution">
    <text evidence="2">The sequence shown here is derived from an EMBL/GenBank/DDBJ whole genome shotgun (WGS) entry which is preliminary data.</text>
</comment>
<evidence type="ECO:0000313" key="2">
    <source>
        <dbReference type="EMBL" id="ORZ24555.1"/>
    </source>
</evidence>
<dbReference type="Pfam" id="PF12855">
    <property type="entry name" value="Ecl1"/>
    <property type="match status" value="1"/>
</dbReference>
<name>A0A1X2IZ34_9FUNG</name>
<evidence type="ECO:0000313" key="3">
    <source>
        <dbReference type="Proteomes" id="UP000193560"/>
    </source>
</evidence>
<reference evidence="2 3" key="1">
    <citation type="submission" date="2016-07" db="EMBL/GenBank/DDBJ databases">
        <title>Pervasive Adenine N6-methylation of Active Genes in Fungi.</title>
        <authorList>
            <consortium name="DOE Joint Genome Institute"/>
            <person name="Mondo S.J."/>
            <person name="Dannebaum R.O."/>
            <person name="Kuo R.C."/>
            <person name="Labutti K."/>
            <person name="Haridas S."/>
            <person name="Kuo A."/>
            <person name="Salamov A."/>
            <person name="Ahrendt S.R."/>
            <person name="Lipzen A."/>
            <person name="Sullivan W."/>
            <person name="Andreopoulos W.B."/>
            <person name="Clum A."/>
            <person name="Lindquist E."/>
            <person name="Daum C."/>
            <person name="Ramamoorthy G.K."/>
            <person name="Gryganskyi A."/>
            <person name="Culley D."/>
            <person name="Magnuson J.K."/>
            <person name="James T.Y."/>
            <person name="O'Malley M.A."/>
            <person name="Stajich J.E."/>
            <person name="Spatafora J.W."/>
            <person name="Visel A."/>
            <person name="Grigoriev I.V."/>
        </authorList>
    </citation>
    <scope>NUCLEOTIDE SEQUENCE [LARGE SCALE GENOMIC DNA]</scope>
    <source>
        <strain evidence="2 3">NRRL 1336</strain>
    </source>
</reference>
<dbReference type="Proteomes" id="UP000193560">
    <property type="component" value="Unassembled WGS sequence"/>
</dbReference>
<organism evidence="2 3">
    <name type="scientific">Absidia repens</name>
    <dbReference type="NCBI Taxonomy" id="90262"/>
    <lineage>
        <taxon>Eukaryota</taxon>
        <taxon>Fungi</taxon>
        <taxon>Fungi incertae sedis</taxon>
        <taxon>Mucoromycota</taxon>
        <taxon>Mucoromycotina</taxon>
        <taxon>Mucoromycetes</taxon>
        <taxon>Mucorales</taxon>
        <taxon>Cunninghamellaceae</taxon>
        <taxon>Absidia</taxon>
    </lineage>
</organism>
<keyword evidence="3" id="KW-1185">Reference proteome</keyword>
<protein>
    <submittedName>
        <fullName evidence="2">Uncharacterized protein</fullName>
    </submittedName>
</protein>